<dbReference type="PROSITE" id="PS51192">
    <property type="entry name" value="HELICASE_ATP_BIND_1"/>
    <property type="match status" value="1"/>
</dbReference>
<reference evidence="10 11" key="1">
    <citation type="journal article" date="2015" name="Genome Announc.">
        <title>Genome Assemblies of Three Soil-Associated Devosia species: D. insulae, D. limi, and D. soli.</title>
        <authorList>
            <person name="Hassan Y.I."/>
            <person name="Lepp D."/>
            <person name="Zhou T."/>
        </authorList>
    </citation>
    <scope>NUCLEOTIDE SEQUENCE [LARGE SCALE GENOMIC DNA]</scope>
    <source>
        <strain evidence="10 11">DS-56</strain>
    </source>
</reference>
<dbReference type="SUPFAM" id="SSF52540">
    <property type="entry name" value="P-loop containing nucleoside triphosphate hydrolases"/>
    <property type="match status" value="1"/>
</dbReference>
<evidence type="ECO:0000256" key="6">
    <source>
        <dbReference type="RuleBase" id="RU000492"/>
    </source>
</evidence>
<dbReference type="GO" id="GO:0003676">
    <property type="term" value="F:nucleic acid binding"/>
    <property type="evidence" value="ECO:0007669"/>
    <property type="project" value="InterPro"/>
</dbReference>
<proteinExistence type="inferred from homology"/>
<dbReference type="GO" id="GO:0003724">
    <property type="term" value="F:RNA helicase activity"/>
    <property type="evidence" value="ECO:0007669"/>
    <property type="project" value="TreeGrafter"/>
</dbReference>
<dbReference type="GO" id="GO:0005829">
    <property type="term" value="C:cytosol"/>
    <property type="evidence" value="ECO:0007669"/>
    <property type="project" value="TreeGrafter"/>
</dbReference>
<keyword evidence="4 6" id="KW-0067">ATP-binding</keyword>
<feature type="region of interest" description="Disordered" evidence="7">
    <location>
        <begin position="540"/>
        <end position="671"/>
    </location>
</feature>
<protein>
    <submittedName>
        <fullName evidence="10">Helicase</fullName>
    </submittedName>
</protein>
<dbReference type="Proteomes" id="UP000095463">
    <property type="component" value="Unassembled WGS sequence"/>
</dbReference>
<evidence type="ECO:0000256" key="7">
    <source>
        <dbReference type="SAM" id="MobiDB-lite"/>
    </source>
</evidence>
<dbReference type="OrthoDB" id="9805696at2"/>
<evidence type="ECO:0000256" key="5">
    <source>
        <dbReference type="ARBA" id="ARBA00038437"/>
    </source>
</evidence>
<dbReference type="AlphaFoldDB" id="A0A1E5XRV0"/>
<sequence>MNLPETIHPALATALTARGYDTLTPVQLSVLAPEAAERDLLVSAQTGSGKTVAFGMAIAPTLLGEAEKFERAATPLALLIAPTRELAMQVQRELEWLYAETGAQIAAGVGGMDIRTERRAFERGAHIVVGTPGRLRDHISKGALDLSHVRAVVLDEADEMLDLGFREDLEFILDAAPESRRTLMFSATVPRAIADLAKTFQRDAVRLVATSAGEQHADIGYQQIVVRNDEREHAVINMLLLHDSSNTIVFCHTRESVKHLTARLANRGFPVVALSGELTQAERSNALQAMRDGRARVCVATDVAARGIDLPNLDLVIHADVPSNPETLLHRSGRTGRAGRKGICALIVPLHRRSAAARVLRAANLEATSRGAPSIAEIDARNREQIIATAVAVTAPNEVEAPFVTELLARLTPEQLAAAYIRRELAARPAPEEVSEQAIPAFNEKPPRRDKRFVDEEGAPRGKPEPMQNGRWFTLSIGRNRRADPKWLLPMICKAGDVTKRDVGSIKILDNETRFEIAADKADAFAAAIGRVGGQIENNTTIAASGPPSAPAKKSYNRDSAPRFTKRDDAPRYDKPMRDDGPRYKVRSDKGAKLATKPAREITPPLQHDGPPVAREPVLFNRKPTEKPKVNPKDKGKPKYKNREKRDPPTEAAAVGAAPRKKPKKGYDPLG</sequence>
<keyword evidence="1 6" id="KW-0547">Nucleotide-binding</keyword>
<feature type="compositionally biased region" description="Basic and acidic residues" evidence="7">
    <location>
        <begin position="623"/>
        <end position="637"/>
    </location>
</feature>
<dbReference type="Pfam" id="PF03880">
    <property type="entry name" value="DbpA"/>
    <property type="match status" value="1"/>
</dbReference>
<feature type="region of interest" description="Disordered" evidence="7">
    <location>
        <begin position="440"/>
        <end position="470"/>
    </location>
</feature>
<dbReference type="EMBL" id="LAJE02000161">
    <property type="protein sequence ID" value="OEO31318.1"/>
    <property type="molecule type" value="Genomic_DNA"/>
</dbReference>
<dbReference type="Gene3D" id="3.30.70.330">
    <property type="match status" value="1"/>
</dbReference>
<dbReference type="CDD" id="cd12252">
    <property type="entry name" value="RRM_DbpA"/>
    <property type="match status" value="1"/>
</dbReference>
<evidence type="ECO:0000256" key="1">
    <source>
        <dbReference type="ARBA" id="ARBA00022741"/>
    </source>
</evidence>
<feature type="compositionally biased region" description="Basic and acidic residues" evidence="7">
    <location>
        <begin position="452"/>
        <end position="464"/>
    </location>
</feature>
<dbReference type="GO" id="GO:0005524">
    <property type="term" value="F:ATP binding"/>
    <property type="evidence" value="ECO:0007669"/>
    <property type="project" value="UniProtKB-KW"/>
</dbReference>
<comment type="caution">
    <text evidence="10">The sequence shown here is derived from an EMBL/GenBank/DDBJ whole genome shotgun (WGS) entry which is preliminary data.</text>
</comment>
<feature type="domain" description="Helicase ATP-binding" evidence="8">
    <location>
        <begin position="31"/>
        <end position="207"/>
    </location>
</feature>
<name>A0A1E5XRV0_9HYPH</name>
<dbReference type="SMART" id="SM00487">
    <property type="entry name" value="DEXDc"/>
    <property type="match status" value="1"/>
</dbReference>
<dbReference type="InterPro" id="IPR000629">
    <property type="entry name" value="RNA-helicase_DEAD-box_CS"/>
</dbReference>
<accession>A0A1E5XRV0</accession>
<dbReference type="PROSITE" id="PS51194">
    <property type="entry name" value="HELICASE_CTER"/>
    <property type="match status" value="1"/>
</dbReference>
<dbReference type="Pfam" id="PF00271">
    <property type="entry name" value="Helicase_C"/>
    <property type="match status" value="1"/>
</dbReference>
<dbReference type="InterPro" id="IPR044742">
    <property type="entry name" value="DEAD/DEAH_RhlB"/>
</dbReference>
<dbReference type="PANTHER" id="PTHR47959:SF1">
    <property type="entry name" value="ATP-DEPENDENT RNA HELICASE DBPA"/>
    <property type="match status" value="1"/>
</dbReference>
<dbReference type="InterPro" id="IPR011545">
    <property type="entry name" value="DEAD/DEAH_box_helicase_dom"/>
</dbReference>
<gene>
    <name evidence="10" type="ORF">VW23_016665</name>
</gene>
<keyword evidence="2 6" id="KW-0378">Hydrolase</keyword>
<dbReference type="InterPro" id="IPR001650">
    <property type="entry name" value="Helicase_C-like"/>
</dbReference>
<evidence type="ECO:0000313" key="11">
    <source>
        <dbReference type="Proteomes" id="UP000095463"/>
    </source>
</evidence>
<dbReference type="Gene3D" id="3.40.50.300">
    <property type="entry name" value="P-loop containing nucleotide triphosphate hydrolases"/>
    <property type="match status" value="2"/>
</dbReference>
<evidence type="ECO:0000313" key="10">
    <source>
        <dbReference type="EMBL" id="OEO31318.1"/>
    </source>
</evidence>
<dbReference type="InterPro" id="IPR027417">
    <property type="entry name" value="P-loop_NTPase"/>
</dbReference>
<dbReference type="PROSITE" id="PS00039">
    <property type="entry name" value="DEAD_ATP_HELICASE"/>
    <property type="match status" value="1"/>
</dbReference>
<evidence type="ECO:0000259" key="8">
    <source>
        <dbReference type="PROSITE" id="PS51192"/>
    </source>
</evidence>
<evidence type="ECO:0000256" key="4">
    <source>
        <dbReference type="ARBA" id="ARBA00022840"/>
    </source>
</evidence>
<evidence type="ECO:0000259" key="9">
    <source>
        <dbReference type="PROSITE" id="PS51194"/>
    </source>
</evidence>
<dbReference type="RefSeq" id="WP_069909460.1">
    <property type="nucleotide sequence ID" value="NZ_LAJE02000161.1"/>
</dbReference>
<feature type="compositionally biased region" description="Basic and acidic residues" evidence="7">
    <location>
        <begin position="556"/>
        <end position="592"/>
    </location>
</feature>
<comment type="similarity">
    <text evidence="5 6">Belongs to the DEAD box helicase family.</text>
</comment>
<dbReference type="InterPro" id="IPR012677">
    <property type="entry name" value="Nucleotide-bd_a/b_plait_sf"/>
</dbReference>
<dbReference type="InterPro" id="IPR005580">
    <property type="entry name" value="DbpA/CsdA_RNA-bd_dom"/>
</dbReference>
<dbReference type="SMART" id="SM00490">
    <property type="entry name" value="HELICc"/>
    <property type="match status" value="1"/>
</dbReference>
<dbReference type="InterPro" id="IPR050079">
    <property type="entry name" value="DEAD_box_RNA_helicase"/>
</dbReference>
<dbReference type="GO" id="GO:0016787">
    <property type="term" value="F:hydrolase activity"/>
    <property type="evidence" value="ECO:0007669"/>
    <property type="project" value="UniProtKB-KW"/>
</dbReference>
<dbReference type="InterPro" id="IPR014001">
    <property type="entry name" value="Helicase_ATP-bd"/>
</dbReference>
<feature type="compositionally biased region" description="Low complexity" evidence="7">
    <location>
        <begin position="543"/>
        <end position="554"/>
    </location>
</feature>
<dbReference type="PANTHER" id="PTHR47959">
    <property type="entry name" value="ATP-DEPENDENT RNA HELICASE RHLE-RELATED"/>
    <property type="match status" value="1"/>
</dbReference>
<evidence type="ECO:0000256" key="3">
    <source>
        <dbReference type="ARBA" id="ARBA00022806"/>
    </source>
</evidence>
<dbReference type="Pfam" id="PF00270">
    <property type="entry name" value="DEAD"/>
    <property type="match status" value="1"/>
</dbReference>
<dbReference type="CDD" id="cd18787">
    <property type="entry name" value="SF2_C_DEAD"/>
    <property type="match status" value="1"/>
</dbReference>
<keyword evidence="3 6" id="KW-0347">Helicase</keyword>
<feature type="domain" description="Helicase C-terminal" evidence="9">
    <location>
        <begin position="220"/>
        <end position="386"/>
    </location>
</feature>
<dbReference type="CDD" id="cd00268">
    <property type="entry name" value="DEADc"/>
    <property type="match status" value="1"/>
</dbReference>
<evidence type="ECO:0000256" key="2">
    <source>
        <dbReference type="ARBA" id="ARBA00022801"/>
    </source>
</evidence>
<organism evidence="10 11">
    <name type="scientific">Devosia insulae DS-56</name>
    <dbReference type="NCBI Taxonomy" id="1116389"/>
    <lineage>
        <taxon>Bacteria</taxon>
        <taxon>Pseudomonadati</taxon>
        <taxon>Pseudomonadota</taxon>
        <taxon>Alphaproteobacteria</taxon>
        <taxon>Hyphomicrobiales</taxon>
        <taxon>Devosiaceae</taxon>
        <taxon>Devosia</taxon>
    </lineage>
</organism>
<keyword evidence="11" id="KW-1185">Reference proteome</keyword>